<keyword evidence="6" id="KW-1185">Reference proteome</keyword>
<gene>
    <name evidence="5" type="ORF">NFRAN_1665</name>
</gene>
<evidence type="ECO:0000256" key="2">
    <source>
        <dbReference type="RuleBase" id="RU003457"/>
    </source>
</evidence>
<organism evidence="5 6">
    <name type="scientific">Candidatus Nitrosocosmicus franklandianus</name>
    <dbReference type="NCBI Taxonomy" id="1798806"/>
    <lineage>
        <taxon>Archaea</taxon>
        <taxon>Nitrososphaerota</taxon>
        <taxon>Nitrososphaeria</taxon>
        <taxon>Nitrososphaerales</taxon>
        <taxon>Nitrososphaeraceae</taxon>
        <taxon>Candidatus Nitrosocosmicus</taxon>
    </lineage>
</organism>
<dbReference type="InterPro" id="IPR003829">
    <property type="entry name" value="Pirin_N_dom"/>
</dbReference>
<dbReference type="InterPro" id="IPR014710">
    <property type="entry name" value="RmlC-like_jellyroll"/>
</dbReference>
<dbReference type="Pfam" id="PF02678">
    <property type="entry name" value="Pirin"/>
    <property type="match status" value="1"/>
</dbReference>
<dbReference type="OrthoDB" id="23530at2157"/>
<feature type="domain" description="Pirin N-terminal" evidence="3">
    <location>
        <begin position="37"/>
        <end position="140"/>
    </location>
</feature>
<dbReference type="Pfam" id="PF05726">
    <property type="entry name" value="Pirin_C"/>
    <property type="match status" value="1"/>
</dbReference>
<evidence type="ECO:0000313" key="5">
    <source>
        <dbReference type="EMBL" id="VFJ13987.1"/>
    </source>
</evidence>
<dbReference type="Gene3D" id="2.60.120.10">
    <property type="entry name" value="Jelly Rolls"/>
    <property type="match status" value="2"/>
</dbReference>
<dbReference type="KEGG" id="nfn:NFRAN_1665"/>
<accession>A0A484ID63</accession>
<dbReference type="PIRSF" id="PIRSF006232">
    <property type="entry name" value="Pirin"/>
    <property type="match status" value="1"/>
</dbReference>
<evidence type="ECO:0000259" key="4">
    <source>
        <dbReference type="Pfam" id="PF05726"/>
    </source>
</evidence>
<dbReference type="RefSeq" id="WP_134484117.1">
    <property type="nucleotide sequence ID" value="NZ_LR216287.1"/>
</dbReference>
<reference evidence="5 6" key="1">
    <citation type="submission" date="2019-02" db="EMBL/GenBank/DDBJ databases">
        <authorList>
            <person name="Lehtovirta-Morley E L."/>
        </authorList>
    </citation>
    <scope>NUCLEOTIDE SEQUENCE [LARGE SCALE GENOMIC DNA]</scope>
    <source>
        <strain evidence="5">NFRAN1</strain>
    </source>
</reference>
<evidence type="ECO:0000313" key="6">
    <source>
        <dbReference type="Proteomes" id="UP000294299"/>
    </source>
</evidence>
<evidence type="ECO:0000259" key="3">
    <source>
        <dbReference type="Pfam" id="PF02678"/>
    </source>
</evidence>
<dbReference type="AlphaFoldDB" id="A0A484ID63"/>
<dbReference type="PANTHER" id="PTHR13903">
    <property type="entry name" value="PIRIN-RELATED"/>
    <property type="match status" value="1"/>
</dbReference>
<dbReference type="CDD" id="cd02247">
    <property type="entry name" value="cupin_pirin_C"/>
    <property type="match status" value="1"/>
</dbReference>
<comment type="similarity">
    <text evidence="1 2">Belongs to the pirin family.</text>
</comment>
<dbReference type="InterPro" id="IPR008778">
    <property type="entry name" value="Pirin_C_dom"/>
</dbReference>
<name>A0A484ID63_9ARCH</name>
<dbReference type="CDD" id="cd02909">
    <property type="entry name" value="cupin_pirin_N"/>
    <property type="match status" value="1"/>
</dbReference>
<dbReference type="SUPFAM" id="SSF51182">
    <property type="entry name" value="RmlC-like cupins"/>
    <property type="match status" value="1"/>
</dbReference>
<dbReference type="PANTHER" id="PTHR13903:SF31">
    <property type="entry name" value="CUPIN-DOMAIN CONTAINING PROTEIN"/>
    <property type="match status" value="1"/>
</dbReference>
<dbReference type="GeneID" id="39420993"/>
<dbReference type="InterPro" id="IPR012093">
    <property type="entry name" value="Pirin"/>
</dbReference>
<dbReference type="InterPro" id="IPR011051">
    <property type="entry name" value="RmlC_Cupin_sf"/>
</dbReference>
<dbReference type="Proteomes" id="UP000294299">
    <property type="component" value="Chromosome NFRAN"/>
</dbReference>
<feature type="domain" description="Pirin C-terminal" evidence="4">
    <location>
        <begin position="195"/>
        <end position="301"/>
    </location>
</feature>
<proteinExistence type="inferred from homology"/>
<protein>
    <submittedName>
        <fullName evidence="5">Pirin-related protein</fullName>
    </submittedName>
</protein>
<sequence>MQRSQQYDQEKFGDNSIRSLEKIVHSFHTTEGEGFIVNRAFPTNSLSDIDPFLLLDEMGPMDFKPGEAKGAPDHPHRGFETVTYLLDGNFEHKDSTGHSGKLNPGDVQWMTAGSGVIHSEMPGDQLKKSGGRLHGFQLWVNLSKKDKMIYPYYQDVPSEKIPIVKLPENIGQVKVIAGKAYNVSSKLSTRIPIQYLHFSINPGSQIIHPINSDYMAFAYVISGEGLFGDDETRVKRGNVVLFKQNGNNIRVKSNSKNTEALQFLLIAGIPLNEPISRYGPFVMNTQQEISQAIEDFRNGKLGMINH</sequence>
<dbReference type="EMBL" id="LR216287">
    <property type="protein sequence ID" value="VFJ13987.1"/>
    <property type="molecule type" value="Genomic_DNA"/>
</dbReference>
<evidence type="ECO:0000256" key="1">
    <source>
        <dbReference type="ARBA" id="ARBA00008416"/>
    </source>
</evidence>